<protein>
    <submittedName>
        <fullName evidence="6">TIGR03862 family flavoprotein</fullName>
    </submittedName>
</protein>
<dbReference type="Gene3D" id="2.40.30.10">
    <property type="entry name" value="Translation factors"/>
    <property type="match status" value="1"/>
</dbReference>
<dbReference type="PRINTS" id="PR00420">
    <property type="entry name" value="RNGMNOXGNASE"/>
</dbReference>
<evidence type="ECO:0000256" key="1">
    <source>
        <dbReference type="ARBA" id="ARBA00001974"/>
    </source>
</evidence>
<dbReference type="Proteomes" id="UP000627446">
    <property type="component" value="Unassembled WGS sequence"/>
</dbReference>
<dbReference type="Pfam" id="PF22780">
    <property type="entry name" value="HI0933_like_1st"/>
    <property type="match status" value="1"/>
</dbReference>
<feature type="domain" description="RsdA/BaiN/AoA(So)-like insert" evidence="5">
    <location>
        <begin position="197"/>
        <end position="353"/>
    </location>
</feature>
<dbReference type="EMBL" id="JACOFZ010000014">
    <property type="protein sequence ID" value="MBC3883409.1"/>
    <property type="molecule type" value="Genomic_DNA"/>
</dbReference>
<sequence length="420" mass="46337">MMDKPRSSKLRAIVIGAGPAGLMAAERLALADLEVDVYDAMPSAGRKFLLAGKGGMNITHAEEFPLFQLRYFNRQQDLARALNAFTPQHIREWASNLGIETFVGSSGRVFPVDMKAAPLLRAWLHRLREAGVRFHMRHKWLSFGSKGHHFQTLVGEIEKNADIVIFAMGGASWARLGSDGRWLSQFQEHGVNLRSFVPSNCGFNLDWSLYFQQKFAGSPLMKVGMSLEDITGESRSRIGQFVMSETGIEGSLVYAMSSYIRDLIERDGSATVFLDLLPDKDDERVLRELATPRGARSLSSHLRSKLGLHPVHNGLIQECLPKEVMQDIPSLAAAIKRLPLKIISPRPIDEAISSAGGVCFDSLNEDLMLKKLPGMFCAGEMLDWEAPTGGYLLSACLATGYVAGEAAARYASIIREQAIR</sequence>
<dbReference type="InterPro" id="IPR057661">
    <property type="entry name" value="RsdA/BaiN/AoA(So)_Rossmann"/>
</dbReference>
<dbReference type="InterPro" id="IPR055178">
    <property type="entry name" value="RsdA/BaiN/AoA(So)-like_dom"/>
</dbReference>
<comment type="caution">
    <text evidence="6">The sequence shown here is derived from an EMBL/GenBank/DDBJ whole genome shotgun (WGS) entry which is preliminary data.</text>
</comment>
<evidence type="ECO:0000256" key="2">
    <source>
        <dbReference type="ARBA" id="ARBA00022630"/>
    </source>
</evidence>
<dbReference type="NCBIfam" id="TIGR03862">
    <property type="entry name" value="flavo_PP4765"/>
    <property type="match status" value="1"/>
</dbReference>
<proteinExistence type="predicted"/>
<keyword evidence="7" id="KW-1185">Reference proteome</keyword>
<gene>
    <name evidence="6" type="ORF">H8K36_18610</name>
</gene>
<dbReference type="PANTHER" id="PTHR42887:SF1">
    <property type="entry name" value="BLR3961 PROTEIN"/>
    <property type="match status" value="1"/>
</dbReference>
<organism evidence="6 7">
    <name type="scientific">Undibacterium nitidum</name>
    <dbReference type="NCBI Taxonomy" id="2762298"/>
    <lineage>
        <taxon>Bacteria</taxon>
        <taxon>Pseudomonadati</taxon>
        <taxon>Pseudomonadota</taxon>
        <taxon>Betaproteobacteria</taxon>
        <taxon>Burkholderiales</taxon>
        <taxon>Oxalobacteraceae</taxon>
        <taxon>Undibacterium</taxon>
    </lineage>
</organism>
<keyword evidence="3" id="KW-0274">FAD</keyword>
<evidence type="ECO:0000256" key="3">
    <source>
        <dbReference type="ARBA" id="ARBA00022827"/>
    </source>
</evidence>
<evidence type="ECO:0000259" key="5">
    <source>
        <dbReference type="Pfam" id="PF22780"/>
    </source>
</evidence>
<evidence type="ECO:0000259" key="4">
    <source>
        <dbReference type="Pfam" id="PF03486"/>
    </source>
</evidence>
<evidence type="ECO:0000313" key="7">
    <source>
        <dbReference type="Proteomes" id="UP000627446"/>
    </source>
</evidence>
<reference evidence="6" key="1">
    <citation type="submission" date="2020-08" db="EMBL/GenBank/DDBJ databases">
        <title>Novel species isolated from subtropical streams in China.</title>
        <authorList>
            <person name="Lu H."/>
        </authorList>
    </citation>
    <scope>NUCLEOTIDE SEQUENCE</scope>
    <source>
        <strain evidence="6">LX22W</strain>
    </source>
</reference>
<keyword evidence="2" id="KW-0285">Flavoprotein</keyword>
<dbReference type="SUPFAM" id="SSF51905">
    <property type="entry name" value="FAD/NAD(P)-binding domain"/>
    <property type="match status" value="1"/>
</dbReference>
<dbReference type="InterPro" id="IPR004792">
    <property type="entry name" value="BaiN-like"/>
</dbReference>
<dbReference type="SUPFAM" id="SSF160996">
    <property type="entry name" value="HI0933 insert domain-like"/>
    <property type="match status" value="1"/>
</dbReference>
<dbReference type="InterPro" id="IPR036188">
    <property type="entry name" value="FAD/NAD-bd_sf"/>
</dbReference>
<evidence type="ECO:0000313" key="6">
    <source>
        <dbReference type="EMBL" id="MBC3883409.1"/>
    </source>
</evidence>
<dbReference type="Gene3D" id="3.50.50.60">
    <property type="entry name" value="FAD/NAD(P)-binding domain"/>
    <property type="match status" value="1"/>
</dbReference>
<comment type="cofactor">
    <cofactor evidence="1">
        <name>FAD</name>
        <dbReference type="ChEBI" id="CHEBI:57692"/>
    </cofactor>
</comment>
<feature type="domain" description="RsdA/BaiN/AoA(So)-like Rossmann fold-like" evidence="4">
    <location>
        <begin position="12"/>
        <end position="405"/>
    </location>
</feature>
<dbReference type="InterPro" id="IPR023166">
    <property type="entry name" value="BaiN-like_dom_sf"/>
</dbReference>
<dbReference type="RefSeq" id="WP_186918029.1">
    <property type="nucleotide sequence ID" value="NZ_JACOFZ010000014.1"/>
</dbReference>
<dbReference type="Pfam" id="PF03486">
    <property type="entry name" value="HI0933_like"/>
    <property type="match status" value="1"/>
</dbReference>
<dbReference type="AlphaFoldDB" id="A0A923KV46"/>
<dbReference type="InterPro" id="IPR022460">
    <property type="entry name" value="Flavoprotein_PP4765"/>
</dbReference>
<dbReference type="Gene3D" id="1.10.8.260">
    <property type="entry name" value="HI0933 insert domain-like"/>
    <property type="match status" value="1"/>
</dbReference>
<name>A0A923KV46_9BURK</name>
<dbReference type="PANTHER" id="PTHR42887">
    <property type="entry name" value="OS12G0638800 PROTEIN"/>
    <property type="match status" value="1"/>
</dbReference>
<dbReference type="NCBIfam" id="TIGR00275">
    <property type="entry name" value="aminoacetone oxidase family FAD-binding enzyme"/>
    <property type="match status" value="1"/>
</dbReference>
<accession>A0A923KV46</accession>